<comment type="caution">
    <text evidence="2">The sequence shown here is derived from an EMBL/GenBank/DDBJ whole genome shotgun (WGS) entry which is preliminary data.</text>
</comment>
<name>A0ABN9RAE0_9DINO</name>
<feature type="non-terminal residue" evidence="2">
    <location>
        <position position="125"/>
    </location>
</feature>
<protein>
    <submittedName>
        <fullName evidence="2">Uncharacterized protein</fullName>
    </submittedName>
</protein>
<feature type="non-terminal residue" evidence="2">
    <location>
        <position position="1"/>
    </location>
</feature>
<keyword evidence="3" id="KW-1185">Reference proteome</keyword>
<reference evidence="2" key="1">
    <citation type="submission" date="2023-10" db="EMBL/GenBank/DDBJ databases">
        <authorList>
            <person name="Chen Y."/>
            <person name="Shah S."/>
            <person name="Dougan E. K."/>
            <person name="Thang M."/>
            <person name="Chan C."/>
        </authorList>
    </citation>
    <scope>NUCLEOTIDE SEQUENCE [LARGE SCALE GENOMIC DNA]</scope>
</reference>
<dbReference type="Proteomes" id="UP001189429">
    <property type="component" value="Unassembled WGS sequence"/>
</dbReference>
<dbReference type="EMBL" id="CAUYUJ010005919">
    <property type="protein sequence ID" value="CAK0815471.1"/>
    <property type="molecule type" value="Genomic_DNA"/>
</dbReference>
<feature type="coiled-coil region" evidence="1">
    <location>
        <begin position="20"/>
        <end position="86"/>
    </location>
</feature>
<evidence type="ECO:0000313" key="2">
    <source>
        <dbReference type="EMBL" id="CAK0815471.1"/>
    </source>
</evidence>
<keyword evidence="1" id="KW-0175">Coiled coil</keyword>
<sequence>AYAKKSEEHGGVIAMMDLLIADLDKEMTMMATEEKEAQKEYEEFIADAGEKRAADSKSAEQKSGEKAELEAALIKLQQDAKDTTKEAYLKDVEIKDLHTECDWLISNFEVRKEARAGEVDSLKKA</sequence>
<evidence type="ECO:0000313" key="3">
    <source>
        <dbReference type="Proteomes" id="UP001189429"/>
    </source>
</evidence>
<organism evidence="2 3">
    <name type="scientific">Prorocentrum cordatum</name>
    <dbReference type="NCBI Taxonomy" id="2364126"/>
    <lineage>
        <taxon>Eukaryota</taxon>
        <taxon>Sar</taxon>
        <taxon>Alveolata</taxon>
        <taxon>Dinophyceae</taxon>
        <taxon>Prorocentrales</taxon>
        <taxon>Prorocentraceae</taxon>
        <taxon>Prorocentrum</taxon>
    </lineage>
</organism>
<proteinExistence type="predicted"/>
<gene>
    <name evidence="2" type="ORF">PCOR1329_LOCUS18749</name>
</gene>
<accession>A0ABN9RAE0</accession>
<evidence type="ECO:0000256" key="1">
    <source>
        <dbReference type="SAM" id="Coils"/>
    </source>
</evidence>